<dbReference type="SUPFAM" id="SSF54534">
    <property type="entry name" value="FKBP-like"/>
    <property type="match status" value="2"/>
</dbReference>
<dbReference type="PROSITE" id="PS50005">
    <property type="entry name" value="TPR"/>
    <property type="match status" value="2"/>
</dbReference>
<dbReference type="InterPro" id="IPR021454">
    <property type="entry name" value="DUF3105"/>
</dbReference>
<dbReference type="InterPro" id="IPR050245">
    <property type="entry name" value="PrsA_foldase"/>
</dbReference>
<evidence type="ECO:0000313" key="7">
    <source>
        <dbReference type="EMBL" id="BAL57406.1"/>
    </source>
</evidence>
<dbReference type="InterPro" id="IPR046357">
    <property type="entry name" value="PPIase_dom_sf"/>
</dbReference>
<feature type="transmembrane region" description="Helical" evidence="5">
    <location>
        <begin position="14"/>
        <end position="36"/>
    </location>
</feature>
<protein>
    <submittedName>
        <fullName evidence="7">Peptidil-prolyl cis-trans isomerase</fullName>
    </submittedName>
</protein>
<evidence type="ECO:0000256" key="5">
    <source>
        <dbReference type="SAM" id="Phobius"/>
    </source>
</evidence>
<proteinExistence type="predicted"/>
<sequence>MHTIRRLVERYGKYVIWAVVISFVAGAFVIFSPVALNPGGSNTPKEEDVVLVVNGEKIDKAKYEQAYLEILNEQRQFVQDIEKALQGPDGAYRQLQWRAQAIDRLIEKALKDQESRKRGISVPAKKLDERYKKEYENFLVMLRQRYGIDEKELARILSERGSSLPAYQRQMREQVAAQLKEELLEEAVAGQIDVTDAQLIEFIEQNKTRYINDILGYIQPTTAELQAYFEANREKYATPEVKARHILVSVDENAPEEKVAEAQKKIEEIKKELDKGADFAELAKKYSDDKSNSENGGDLGWFGKGVMVKEFEDAAFALDIGKVSAPVRTRFGFHLIKVEDKRVRTFEQAQSDVRRDWLREHEDALMNQWLEAAKQGKFLERVRLSRIFVPIAPDAPEAELVAARKRLQEAKDKLKVEGANLSDIVKEYSQDPDFKDRNGDMGYLTLTDLPKELQDAIAQLQVGQVSDLIQTVQGLWLVRLEDRKSFATVKESIATDYRARQRVAKFDEWLKQAKASARIELRLPLIAAYQLEQQEKIDEAIAAYEKLLQEGTLSDDELGKYLDYYIARLYQVKLRQAEQEKADLEKQENVENKEAKLQELEQKIKEYSQKAVQHLLEVAKSAGGDRSFYDQLIALDPENAQAYYQYGLFLFTEGDQQSIQDAIKQTKRAVELAPTDPGPLRLYGHLMMSIKNYTAALEYYQKALEKLDPTKDKAAIRTVKQKMAEAYFGLEEWDKAEALYTELREQERTERGYDDPRLVTALADIATKKNDNERAVALYLESLKLQNNPNVRLKLGKAYEELGNLEEATKQYTQVLKESPYLAEAYLALGDLQRKQGQTEEALKNYREGFKRTAAAELREQLGERIVELDPKDFETRFQLAKQYQKQHIFESAVRHYTAILEQGPTPEQALNAYLGLGDVAVGRAEYEQAKSYYKSGLAVATTDDQKKNLYQKILEAERSLVGTSGKLGEDGLEAMYQLAVIAHNQQKLADMREQLEKLKQEDPNYKASEVAQMLYEVTGKWSDDKPGMPVALQDSRPISPGQEHEPYTSTPPTSGPYIEQEVRFGVQKEQISEELQVRALHGGAVLIHYGPETDATTITQLENLLKRLQNEHAEKYCRLILAPYDKLEPKQIALTAWGRIDKLSAYDEGRIKSFIDEWIGKGPEQMPCSVGEHSENH</sequence>
<feature type="repeat" description="TPR" evidence="2">
    <location>
        <begin position="823"/>
        <end position="856"/>
    </location>
</feature>
<dbReference type="PANTHER" id="PTHR47245:SF2">
    <property type="entry name" value="PEPTIDYL-PROLYL CIS-TRANS ISOMERASE HP_0175-RELATED"/>
    <property type="match status" value="1"/>
</dbReference>
<feature type="coiled-coil region" evidence="3">
    <location>
        <begin position="982"/>
        <end position="1009"/>
    </location>
</feature>
<dbReference type="InterPro" id="IPR019734">
    <property type="entry name" value="TPR_rpt"/>
</dbReference>
<dbReference type="Pfam" id="PF13432">
    <property type="entry name" value="TPR_16"/>
    <property type="match status" value="2"/>
</dbReference>
<keyword evidence="1" id="KW-0697">Rotamase</keyword>
<dbReference type="InterPro" id="IPR000297">
    <property type="entry name" value="PPIase_PpiC"/>
</dbReference>
<reference evidence="7" key="1">
    <citation type="journal article" date="2005" name="Environ. Microbiol.">
        <title>Genetic and functional properties of uncultivated thermophilic crenarchaeotes from a subsurface gold mine as revealed by analysis of genome fragments.</title>
        <authorList>
            <person name="Nunoura T."/>
            <person name="Hirayama H."/>
            <person name="Takami H."/>
            <person name="Oida H."/>
            <person name="Nishi S."/>
            <person name="Shimamura S."/>
            <person name="Suzuki Y."/>
            <person name="Inagaki F."/>
            <person name="Takai K."/>
            <person name="Nealson K.H."/>
            <person name="Horikoshi K."/>
        </authorList>
    </citation>
    <scope>NUCLEOTIDE SEQUENCE</scope>
</reference>
<dbReference type="Pfam" id="PF00639">
    <property type="entry name" value="Rotamase"/>
    <property type="match status" value="1"/>
</dbReference>
<dbReference type="Pfam" id="PF11303">
    <property type="entry name" value="DUF3105"/>
    <property type="match status" value="1"/>
</dbReference>
<dbReference type="PROSITE" id="PS50198">
    <property type="entry name" value="PPIC_PPIASE_2"/>
    <property type="match status" value="2"/>
</dbReference>
<dbReference type="EMBL" id="AP011775">
    <property type="protein sequence ID" value="BAL57406.1"/>
    <property type="molecule type" value="Genomic_DNA"/>
</dbReference>
<dbReference type="Gene3D" id="1.10.4030.10">
    <property type="entry name" value="Porin chaperone SurA, peptide-binding domain"/>
    <property type="match status" value="1"/>
</dbReference>
<name>H5SMM0_9BACT</name>
<feature type="coiled-coil region" evidence="3">
    <location>
        <begin position="530"/>
        <end position="617"/>
    </location>
</feature>
<dbReference type="Pfam" id="PF13616">
    <property type="entry name" value="Rotamase_3"/>
    <property type="match status" value="1"/>
</dbReference>
<dbReference type="Gene3D" id="3.10.50.40">
    <property type="match status" value="2"/>
</dbReference>
<dbReference type="AlphaFoldDB" id="H5SMM0"/>
<feature type="repeat" description="TPR" evidence="2">
    <location>
        <begin position="789"/>
        <end position="822"/>
    </location>
</feature>
<dbReference type="GO" id="GO:0003755">
    <property type="term" value="F:peptidyl-prolyl cis-trans isomerase activity"/>
    <property type="evidence" value="ECO:0007669"/>
    <property type="project" value="UniProtKB-KW"/>
</dbReference>
<dbReference type="PROSITE" id="PS01096">
    <property type="entry name" value="PPIC_PPIASE_1"/>
    <property type="match status" value="1"/>
</dbReference>
<keyword evidence="3" id="KW-0175">Coiled coil</keyword>
<keyword evidence="5" id="KW-0812">Transmembrane</keyword>
<dbReference type="Pfam" id="PF13624">
    <property type="entry name" value="SurA_N_3"/>
    <property type="match status" value="1"/>
</dbReference>
<organism evidence="7">
    <name type="scientific">uncultured Acetothermia bacterium</name>
    <dbReference type="NCBI Taxonomy" id="236499"/>
    <lineage>
        <taxon>Bacteria</taxon>
        <taxon>Candidatus Bipolaricaulota</taxon>
        <taxon>environmental samples</taxon>
    </lineage>
</organism>
<keyword evidence="5" id="KW-0472">Membrane</keyword>
<feature type="domain" description="PpiC" evidence="6">
    <location>
        <begin position="238"/>
        <end position="340"/>
    </location>
</feature>
<keyword evidence="2" id="KW-0802">TPR repeat</keyword>
<dbReference type="Pfam" id="PF13174">
    <property type="entry name" value="TPR_6"/>
    <property type="match status" value="1"/>
</dbReference>
<evidence type="ECO:0000256" key="3">
    <source>
        <dbReference type="SAM" id="Coils"/>
    </source>
</evidence>
<evidence type="ECO:0000259" key="6">
    <source>
        <dbReference type="PROSITE" id="PS50198"/>
    </source>
</evidence>
<evidence type="ECO:0000256" key="2">
    <source>
        <dbReference type="PROSITE-ProRule" id="PRU00339"/>
    </source>
</evidence>
<feature type="domain" description="PpiC" evidence="6">
    <location>
        <begin position="379"/>
        <end position="482"/>
    </location>
</feature>
<dbReference type="Gene3D" id="1.25.40.10">
    <property type="entry name" value="Tetratricopeptide repeat domain"/>
    <property type="match status" value="3"/>
</dbReference>
<feature type="compositionally biased region" description="Low complexity" evidence="4">
    <location>
        <begin position="1048"/>
        <end position="1057"/>
    </location>
</feature>
<gene>
    <name evidence="7" type="ORF">HGMM_F50D11C15</name>
</gene>
<accession>H5SMM0</accession>
<dbReference type="SUPFAM" id="SSF48452">
    <property type="entry name" value="TPR-like"/>
    <property type="match status" value="1"/>
</dbReference>
<dbReference type="PANTHER" id="PTHR47245">
    <property type="entry name" value="PEPTIDYLPROLYL ISOMERASE"/>
    <property type="match status" value="1"/>
</dbReference>
<feature type="region of interest" description="Disordered" evidence="4">
    <location>
        <begin position="1026"/>
        <end position="1057"/>
    </location>
</feature>
<keyword evidence="1 7" id="KW-0413">Isomerase</keyword>
<evidence type="ECO:0000256" key="4">
    <source>
        <dbReference type="SAM" id="MobiDB-lite"/>
    </source>
</evidence>
<reference evidence="7" key="2">
    <citation type="journal article" date="2012" name="PLoS ONE">
        <title>A Deeply Branching Thermophilic Bacterium with an Ancient Acetyl-CoA Pathway Dominates a Subsurface Ecosystem.</title>
        <authorList>
            <person name="Takami H."/>
            <person name="Noguchi H."/>
            <person name="Takaki Y."/>
            <person name="Uchiyama I."/>
            <person name="Toyoda A."/>
            <person name="Nishi S."/>
            <person name="Chee G.-J."/>
            <person name="Arai W."/>
            <person name="Nunoura T."/>
            <person name="Itoh T."/>
            <person name="Hattori M."/>
            <person name="Takai K."/>
        </authorList>
    </citation>
    <scope>NUCLEOTIDE SEQUENCE</scope>
</reference>
<dbReference type="InterPro" id="IPR011990">
    <property type="entry name" value="TPR-like_helical_dom_sf"/>
</dbReference>
<dbReference type="InterPro" id="IPR027304">
    <property type="entry name" value="Trigger_fact/SurA_dom_sf"/>
</dbReference>
<dbReference type="InterPro" id="IPR023058">
    <property type="entry name" value="PPIase_PpiC_CS"/>
</dbReference>
<evidence type="ECO:0000256" key="1">
    <source>
        <dbReference type="PROSITE-ProRule" id="PRU00278"/>
    </source>
</evidence>
<keyword evidence="5" id="KW-1133">Transmembrane helix</keyword>
<dbReference type="SMART" id="SM00028">
    <property type="entry name" value="TPR"/>
    <property type="match status" value="8"/>
</dbReference>
<dbReference type="SUPFAM" id="SSF109998">
    <property type="entry name" value="Triger factor/SurA peptide-binding domain-like"/>
    <property type="match status" value="1"/>
</dbReference>